<sequence>MKVWIVTSVLLFILVQIYQSLKGYILPLPIYVLAGALLAIASNASGKVEFLSGQTEQQIATTIDLPETLPSQPEMSSLPAIESETESVDRLS</sequence>
<keyword evidence="2" id="KW-0472">Membrane</keyword>
<keyword evidence="2" id="KW-0812">Transmembrane</keyword>
<feature type="transmembrane region" description="Helical" evidence="2">
    <location>
        <begin position="29"/>
        <end position="46"/>
    </location>
</feature>
<keyword evidence="2" id="KW-1133">Transmembrane helix</keyword>
<accession>A0AAW9QVA3</accession>
<keyword evidence="4" id="KW-1185">Reference proteome</keyword>
<evidence type="ECO:0000256" key="2">
    <source>
        <dbReference type="SAM" id="Phobius"/>
    </source>
</evidence>
<evidence type="ECO:0000256" key="1">
    <source>
        <dbReference type="SAM" id="MobiDB-lite"/>
    </source>
</evidence>
<evidence type="ECO:0000313" key="4">
    <source>
        <dbReference type="Proteomes" id="UP001328733"/>
    </source>
</evidence>
<feature type="region of interest" description="Disordered" evidence="1">
    <location>
        <begin position="67"/>
        <end position="92"/>
    </location>
</feature>
<comment type="caution">
    <text evidence="3">The sequence shown here is derived from an EMBL/GenBank/DDBJ whole genome shotgun (WGS) entry which is preliminary data.</text>
</comment>
<gene>
    <name evidence="3" type="ORF">V0288_12995</name>
</gene>
<evidence type="ECO:0000313" key="3">
    <source>
        <dbReference type="EMBL" id="MEG3438037.1"/>
    </source>
</evidence>
<organism evidence="3 4">
    <name type="scientific">Pannus brasiliensis CCIBt3594</name>
    <dbReference type="NCBI Taxonomy" id="1427578"/>
    <lineage>
        <taxon>Bacteria</taxon>
        <taxon>Bacillati</taxon>
        <taxon>Cyanobacteriota</taxon>
        <taxon>Cyanophyceae</taxon>
        <taxon>Oscillatoriophycideae</taxon>
        <taxon>Chroococcales</taxon>
        <taxon>Microcystaceae</taxon>
        <taxon>Pannus</taxon>
    </lineage>
</organism>
<dbReference type="EMBL" id="JBAFSM010000022">
    <property type="protein sequence ID" value="MEG3438037.1"/>
    <property type="molecule type" value="Genomic_DNA"/>
</dbReference>
<proteinExistence type="predicted"/>
<dbReference type="Proteomes" id="UP001328733">
    <property type="component" value="Unassembled WGS sequence"/>
</dbReference>
<protein>
    <submittedName>
        <fullName evidence="3">Uncharacterized protein</fullName>
    </submittedName>
</protein>
<name>A0AAW9QVA3_9CHRO</name>
<dbReference type="AlphaFoldDB" id="A0AAW9QVA3"/>
<reference evidence="3 4" key="1">
    <citation type="submission" date="2024-01" db="EMBL/GenBank/DDBJ databases">
        <title>Genomic insights into the taxonomy and metabolism of the cyanobacterium Pannus brasiliensis CCIBt3594.</title>
        <authorList>
            <person name="Machado M."/>
            <person name="Botero N.B."/>
            <person name="Andreote A.P.D."/>
            <person name="Feitosa A.M.T."/>
            <person name="Popin R."/>
            <person name="Sivonen K."/>
            <person name="Fiore M.F."/>
        </authorList>
    </citation>
    <scope>NUCLEOTIDE SEQUENCE [LARGE SCALE GENOMIC DNA]</scope>
    <source>
        <strain evidence="3 4">CCIBt3594</strain>
    </source>
</reference>
<dbReference type="RefSeq" id="WP_332865520.1">
    <property type="nucleotide sequence ID" value="NZ_JBAFSM010000022.1"/>
</dbReference>